<evidence type="ECO:0008006" key="5">
    <source>
        <dbReference type="Google" id="ProtNLM"/>
    </source>
</evidence>
<gene>
    <name evidence="3" type="ORF">psyc5s11_19040</name>
</gene>
<evidence type="ECO:0000259" key="2">
    <source>
        <dbReference type="Pfam" id="PF21598"/>
    </source>
</evidence>
<dbReference type="EMBL" id="AP024849">
    <property type="protein sequence ID" value="BCZ45837.1"/>
    <property type="molecule type" value="Genomic_DNA"/>
</dbReference>
<evidence type="ECO:0000313" key="3">
    <source>
        <dbReference type="EMBL" id="BCZ45837.1"/>
    </source>
</evidence>
<reference evidence="4" key="1">
    <citation type="submission" date="2021-07" db="EMBL/GenBank/DDBJ databases">
        <title>Complete genome sequencing of a Clostridium isolate.</title>
        <authorList>
            <person name="Ueki A."/>
            <person name="Tonouchi A."/>
        </authorList>
    </citation>
    <scope>NUCLEOTIDE SEQUENCE [LARGE SCALE GENOMIC DNA]</scope>
    <source>
        <strain evidence="4">C5S11</strain>
    </source>
</reference>
<proteinExistence type="predicted"/>
<organism evidence="3 4">
    <name type="scientific">Clostridium gelidum</name>
    <dbReference type="NCBI Taxonomy" id="704125"/>
    <lineage>
        <taxon>Bacteria</taxon>
        <taxon>Bacillati</taxon>
        <taxon>Bacillota</taxon>
        <taxon>Clostridia</taxon>
        <taxon>Eubacteriales</taxon>
        <taxon>Clostridiaceae</taxon>
        <taxon>Clostridium</taxon>
    </lineage>
</organism>
<sequence length="292" mass="34458">MGEISKSEFITRQFQRTHNKRFENYVLTRIWHGINSTDIKMITQQYVIRDDGCALLDAYLPQFNIGIEVDEAQHKIESHVKADSQSEKDVIQAIGCQIYRVDVTVGIDDIHKQCDEIISIIKNKMKYSEFESWDIEEEYSPERYIKKGFISLEDNAAFRKQTEALKCFGIYYKSSWTGGENHPTYDDVFIWFPKMHARKEWINILVENETIIYETNEDSIKNKEFVDKWINQKRNIRYVFTYAKDSLGMVLYRFKGVFELDKEATIHENRAVWKRTGDTVKTIDQVLKGNKA</sequence>
<dbReference type="InterPro" id="IPR048797">
    <property type="entry name" value="PvuRts1I-like_N"/>
</dbReference>
<dbReference type="InterPro" id="IPR040674">
    <property type="entry name" value="PvuRts1I-like_SRA"/>
</dbReference>
<dbReference type="Proteomes" id="UP000824633">
    <property type="component" value="Chromosome"/>
</dbReference>
<feature type="domain" description="PvuRts1 I-like SET and RING associated" evidence="1">
    <location>
        <begin position="144"/>
        <end position="282"/>
    </location>
</feature>
<dbReference type="Pfam" id="PF18491">
    <property type="entry name" value="SRA"/>
    <property type="match status" value="1"/>
</dbReference>
<evidence type="ECO:0000259" key="1">
    <source>
        <dbReference type="Pfam" id="PF18491"/>
    </source>
</evidence>
<evidence type="ECO:0000313" key="4">
    <source>
        <dbReference type="Proteomes" id="UP000824633"/>
    </source>
</evidence>
<protein>
    <recommendedName>
        <fullName evidence="5">SET and RING associated domain-containing protein</fullName>
    </recommendedName>
</protein>
<dbReference type="RefSeq" id="WP_224037384.1">
    <property type="nucleotide sequence ID" value="NZ_AP024849.1"/>
</dbReference>
<accession>A0ABN6IUZ8</accession>
<dbReference type="Pfam" id="PF21598">
    <property type="entry name" value="PvuRts1I-like_N"/>
    <property type="match status" value="1"/>
</dbReference>
<name>A0ABN6IUZ8_9CLOT</name>
<feature type="domain" description="Restriction endonuclease PvuRts1 I-like N-terminal" evidence="2">
    <location>
        <begin position="8"/>
        <end position="131"/>
    </location>
</feature>
<keyword evidence="4" id="KW-1185">Reference proteome</keyword>